<keyword evidence="1" id="KW-0472">Membrane</keyword>
<dbReference type="InParanoid" id="K5UHY8"/>
<evidence type="ECO:0000313" key="3">
    <source>
        <dbReference type="Proteomes" id="UP000008370"/>
    </source>
</evidence>
<feature type="transmembrane region" description="Helical" evidence="1">
    <location>
        <begin position="6"/>
        <end position="24"/>
    </location>
</feature>
<organism evidence="2 3">
    <name type="scientific">Phanerochaete carnosa (strain HHB-10118-sp)</name>
    <name type="common">White-rot fungus</name>
    <name type="synonym">Peniophora carnosa</name>
    <dbReference type="NCBI Taxonomy" id="650164"/>
    <lineage>
        <taxon>Eukaryota</taxon>
        <taxon>Fungi</taxon>
        <taxon>Dikarya</taxon>
        <taxon>Basidiomycota</taxon>
        <taxon>Agaricomycotina</taxon>
        <taxon>Agaricomycetes</taxon>
        <taxon>Polyporales</taxon>
        <taxon>Phanerochaetaceae</taxon>
        <taxon>Phanerochaete</taxon>
    </lineage>
</organism>
<dbReference type="Proteomes" id="UP000008370">
    <property type="component" value="Unassembled WGS sequence"/>
</dbReference>
<keyword evidence="1" id="KW-0812">Transmembrane</keyword>
<dbReference type="HOGENOM" id="CLU_2484065_0_0_1"/>
<sequence>MSVHLVPTLLPALAALLLLSYIVLRLRYRFPPGPKGLPIIGNVFDVRKPFQWLIYQEWSREHSIRIVLRSMTSFMTWISDRFQYRTF</sequence>
<gene>
    <name evidence="2" type="ORF">PHACADRAFT_265800</name>
</gene>
<dbReference type="Gene3D" id="1.10.630.10">
    <property type="entry name" value="Cytochrome P450"/>
    <property type="match status" value="1"/>
</dbReference>
<protein>
    <recommendedName>
        <fullName evidence="4">Cytochrome P450</fullName>
    </recommendedName>
</protein>
<proteinExistence type="predicted"/>
<dbReference type="AlphaFoldDB" id="K5UHY8"/>
<evidence type="ECO:0000313" key="2">
    <source>
        <dbReference type="EMBL" id="EKM49141.1"/>
    </source>
</evidence>
<dbReference type="EMBL" id="JH930534">
    <property type="protein sequence ID" value="EKM49141.1"/>
    <property type="molecule type" value="Genomic_DNA"/>
</dbReference>
<dbReference type="InterPro" id="IPR036396">
    <property type="entry name" value="Cyt_P450_sf"/>
</dbReference>
<dbReference type="GO" id="GO:0004497">
    <property type="term" value="F:monooxygenase activity"/>
    <property type="evidence" value="ECO:0007669"/>
    <property type="project" value="InterPro"/>
</dbReference>
<accession>K5UHY8</accession>
<dbReference type="GO" id="GO:0020037">
    <property type="term" value="F:heme binding"/>
    <property type="evidence" value="ECO:0007669"/>
    <property type="project" value="InterPro"/>
</dbReference>
<reference evidence="2 3" key="1">
    <citation type="journal article" date="2012" name="BMC Genomics">
        <title>Comparative genomics of the white-rot fungi, Phanerochaete carnosa and P. chrysosporium, to elucidate the genetic basis of the distinct wood types they colonize.</title>
        <authorList>
            <person name="Suzuki H."/>
            <person name="MacDonald J."/>
            <person name="Syed K."/>
            <person name="Salamov A."/>
            <person name="Hori C."/>
            <person name="Aerts A."/>
            <person name="Henrissat B."/>
            <person name="Wiebenga A."/>
            <person name="vanKuyk P.A."/>
            <person name="Barry K."/>
            <person name="Lindquist E."/>
            <person name="LaButti K."/>
            <person name="Lapidus A."/>
            <person name="Lucas S."/>
            <person name="Coutinho P."/>
            <person name="Gong Y."/>
            <person name="Samejima M."/>
            <person name="Mahadevan R."/>
            <person name="Abou-Zaid M."/>
            <person name="de Vries R.P."/>
            <person name="Igarashi K."/>
            <person name="Yadav J.S."/>
            <person name="Grigoriev I.V."/>
            <person name="Master E.R."/>
        </authorList>
    </citation>
    <scope>NUCLEOTIDE SEQUENCE [LARGE SCALE GENOMIC DNA]</scope>
    <source>
        <strain evidence="2 3">HHB-10118-sp</strain>
    </source>
</reference>
<dbReference type="SUPFAM" id="SSF48264">
    <property type="entry name" value="Cytochrome P450"/>
    <property type="match status" value="1"/>
</dbReference>
<dbReference type="GO" id="GO:0005506">
    <property type="term" value="F:iron ion binding"/>
    <property type="evidence" value="ECO:0007669"/>
    <property type="project" value="InterPro"/>
</dbReference>
<keyword evidence="3" id="KW-1185">Reference proteome</keyword>
<evidence type="ECO:0008006" key="4">
    <source>
        <dbReference type="Google" id="ProtNLM"/>
    </source>
</evidence>
<name>K5UHY8_PHACS</name>
<evidence type="ECO:0000256" key="1">
    <source>
        <dbReference type="SAM" id="Phobius"/>
    </source>
</evidence>
<dbReference type="GeneID" id="18919204"/>
<keyword evidence="1" id="KW-1133">Transmembrane helix</keyword>
<dbReference type="KEGG" id="pco:PHACADRAFT_265800"/>
<dbReference type="RefSeq" id="XP_007402309.1">
    <property type="nucleotide sequence ID" value="XM_007402247.1"/>
</dbReference>
<dbReference type="GO" id="GO:0016705">
    <property type="term" value="F:oxidoreductase activity, acting on paired donors, with incorporation or reduction of molecular oxygen"/>
    <property type="evidence" value="ECO:0007669"/>
    <property type="project" value="InterPro"/>
</dbReference>
<dbReference type="OrthoDB" id="1055148at2759"/>